<evidence type="ECO:0000256" key="1">
    <source>
        <dbReference type="ARBA" id="ARBA00004123"/>
    </source>
</evidence>
<feature type="compositionally biased region" description="Low complexity" evidence="4">
    <location>
        <begin position="568"/>
        <end position="577"/>
    </location>
</feature>
<gene>
    <name evidence="6" type="ORF">D9756_000883</name>
</gene>
<dbReference type="PANTHER" id="PTHR12549">
    <property type="entry name" value="JMJC DOMAIN-CONTAINING HISTONE DEMETHYLATION PROTEIN"/>
    <property type="match status" value="1"/>
</dbReference>
<dbReference type="GO" id="GO:0003712">
    <property type="term" value="F:transcription coregulator activity"/>
    <property type="evidence" value="ECO:0007669"/>
    <property type="project" value="TreeGrafter"/>
</dbReference>
<dbReference type="SMART" id="SM00558">
    <property type="entry name" value="JmjC"/>
    <property type="match status" value="1"/>
</dbReference>
<reference evidence="6 7" key="1">
    <citation type="journal article" date="2020" name="ISME J.">
        <title>Uncovering the hidden diversity of litter-decomposition mechanisms in mushroom-forming fungi.</title>
        <authorList>
            <person name="Floudas D."/>
            <person name="Bentzer J."/>
            <person name="Ahren D."/>
            <person name="Johansson T."/>
            <person name="Persson P."/>
            <person name="Tunlid A."/>
        </authorList>
    </citation>
    <scope>NUCLEOTIDE SEQUENCE [LARGE SCALE GENOMIC DNA]</scope>
    <source>
        <strain evidence="6 7">CBS 146.42</strain>
    </source>
</reference>
<dbReference type="GO" id="GO:0000118">
    <property type="term" value="C:histone deacetylase complex"/>
    <property type="evidence" value="ECO:0007669"/>
    <property type="project" value="TreeGrafter"/>
</dbReference>
<keyword evidence="3" id="KW-0539">Nucleus</keyword>
<dbReference type="GO" id="GO:0000785">
    <property type="term" value="C:chromatin"/>
    <property type="evidence" value="ECO:0007669"/>
    <property type="project" value="TreeGrafter"/>
</dbReference>
<protein>
    <recommendedName>
        <fullName evidence="5">JmjC domain-containing protein</fullName>
    </recommendedName>
</protein>
<dbReference type="OrthoDB" id="1667110at2759"/>
<comment type="caution">
    <text evidence="6">The sequence shown here is derived from an EMBL/GenBank/DDBJ whole genome shotgun (WGS) entry which is preliminary data.</text>
</comment>
<dbReference type="GO" id="GO:0006357">
    <property type="term" value="P:regulation of transcription by RNA polymerase II"/>
    <property type="evidence" value="ECO:0007669"/>
    <property type="project" value="TreeGrafter"/>
</dbReference>
<keyword evidence="2" id="KW-0479">Metal-binding</keyword>
<dbReference type="GO" id="GO:0032454">
    <property type="term" value="F:histone H3K9 demethylase activity"/>
    <property type="evidence" value="ECO:0007669"/>
    <property type="project" value="InterPro"/>
</dbReference>
<dbReference type="GO" id="GO:0046872">
    <property type="term" value="F:metal ion binding"/>
    <property type="evidence" value="ECO:0007669"/>
    <property type="project" value="UniProtKB-KW"/>
</dbReference>
<proteinExistence type="predicted"/>
<feature type="compositionally biased region" description="Low complexity" evidence="4">
    <location>
        <begin position="1000"/>
        <end position="1010"/>
    </location>
</feature>
<dbReference type="EMBL" id="JAACJO010000001">
    <property type="protein sequence ID" value="KAF5363777.1"/>
    <property type="molecule type" value="Genomic_DNA"/>
</dbReference>
<evidence type="ECO:0000313" key="6">
    <source>
        <dbReference type="EMBL" id="KAF5363777.1"/>
    </source>
</evidence>
<feature type="region of interest" description="Disordered" evidence="4">
    <location>
        <begin position="34"/>
        <end position="61"/>
    </location>
</feature>
<comment type="subcellular location">
    <subcellularLocation>
        <location evidence="1">Nucleus</location>
    </subcellularLocation>
</comment>
<feature type="domain" description="JmjC" evidence="5">
    <location>
        <begin position="750"/>
        <end position="926"/>
    </location>
</feature>
<feature type="region of interest" description="Disordered" evidence="4">
    <location>
        <begin position="563"/>
        <end position="595"/>
    </location>
</feature>
<evidence type="ECO:0000256" key="4">
    <source>
        <dbReference type="SAM" id="MobiDB-lite"/>
    </source>
</evidence>
<keyword evidence="7" id="KW-1185">Reference proteome</keyword>
<dbReference type="SUPFAM" id="SSF51197">
    <property type="entry name" value="Clavaminate synthase-like"/>
    <property type="match status" value="1"/>
</dbReference>
<dbReference type="Proteomes" id="UP000559027">
    <property type="component" value="Unassembled WGS sequence"/>
</dbReference>
<dbReference type="PROSITE" id="PS51184">
    <property type="entry name" value="JMJC"/>
    <property type="match status" value="1"/>
</dbReference>
<dbReference type="GO" id="GO:0031490">
    <property type="term" value="F:chromatin DNA binding"/>
    <property type="evidence" value="ECO:0007669"/>
    <property type="project" value="TreeGrafter"/>
</dbReference>
<feature type="region of interest" description="Disordered" evidence="4">
    <location>
        <begin position="162"/>
        <end position="253"/>
    </location>
</feature>
<accession>A0A8H5GF44</accession>
<feature type="compositionally biased region" description="Low complexity" evidence="4">
    <location>
        <begin position="166"/>
        <end position="192"/>
    </location>
</feature>
<dbReference type="InterPro" id="IPR045109">
    <property type="entry name" value="LSDs-like"/>
</dbReference>
<evidence type="ECO:0000256" key="2">
    <source>
        <dbReference type="ARBA" id="ARBA00022723"/>
    </source>
</evidence>
<sequence>MNAGDPSKKASINSLLNPQQDQYNYALRAASWDIPQPSLEPSHDHPDSPPRPFPPAYDCHTPRMMRQPAPATPTRYDAYYHQHQHQHSHYPMYSDERTPLEYHHPQSTFAAHPNRSQTGDWQHGERASVRLAARGSTQPPEHDARYAATAAPIYYPPILHSANYTHHSNSPSHSDSNSTQQQTPQMQPLGQPSAQQAYDRPAPLHPDSEPESPGSNARKRSQPDFEGQPEPQSKRAKGKAKSPSESPASAATGPYPYCIRVRLSLLIYSMSANYVYPFPGNNNNPRRGYTAEKRSKAQQIQNAQMMPTVSYAPVPSENGKENDLSARLCVVTGDNGTVNGLVTENAIPLQPELQFARCMSNRYRAEQFPRCVSCTRRWAGDTCRFQSIRFFLKDKKRDIVGISFVEGRYQDAPKMVYPTRWNVPLKEAHIKRMKLNIAKALLPILKKEHEHIHLPELIRRPRESEVRATCECFAQVKELTVDRPNANQAELAALQARRDKHTHCNPFFLSCTRRHEHSAKDFSPVSRFFKEELDEVIPEMERLLAEEASAGISDLQFNGHAGAMPDLSSSSSASSSAGVPTPPPDTNALATTFSNPMAPRKDGLSTILHTGSYVPPPYIPPNLPPITSSVPYREIKRYTYAEVTNGDSISLFAPIWQRGEPIVVTGCLEHFKIAWTPEYFVKNYGDQTCIIIECQEEHNKRITVSQFFGMFGKYNERTECWKLKDWPPSTDFKTAFPELYKDFSNAVPVPDYVRRDGVANVGSHFPSNTIAPDLGPKMYNALASSLAEGSKGTTRLHMDMADAVNIMTYTEHSPDGSPGCAAWDLFRACDSDKLRAFLRYKFPKQSAVTDPIHAQQYYLDEVLRKELYDQYGVMSYRVYQRPGEAVFIPAGCAHQVANLADCVKVAIDYVSVENIGRCEGLTREFRDLNQRLLWKEDVLQLRNMMWFAWLSASSWEKGGAREEGGGVLMSGIDGEESRKKGKGKKKSTPSSLVGGPGPGLFPSLTGAIPT</sequence>
<evidence type="ECO:0000259" key="5">
    <source>
        <dbReference type="PROSITE" id="PS51184"/>
    </source>
</evidence>
<organism evidence="6 7">
    <name type="scientific">Leucocoprinus leucothites</name>
    <dbReference type="NCBI Taxonomy" id="201217"/>
    <lineage>
        <taxon>Eukaryota</taxon>
        <taxon>Fungi</taxon>
        <taxon>Dikarya</taxon>
        <taxon>Basidiomycota</taxon>
        <taxon>Agaricomycotina</taxon>
        <taxon>Agaricomycetes</taxon>
        <taxon>Agaricomycetidae</taxon>
        <taxon>Agaricales</taxon>
        <taxon>Agaricineae</taxon>
        <taxon>Agaricaceae</taxon>
        <taxon>Leucocoprinus</taxon>
    </lineage>
</organism>
<feature type="compositionally biased region" description="Low complexity" evidence="4">
    <location>
        <begin position="241"/>
        <end position="253"/>
    </location>
</feature>
<evidence type="ECO:0000313" key="7">
    <source>
        <dbReference type="Proteomes" id="UP000559027"/>
    </source>
</evidence>
<dbReference type="PANTHER" id="PTHR12549:SF38">
    <property type="entry name" value="JMJC DOMAIN-CONTAINING HISTONE DEMETHYLASE 2, ISOFORM A"/>
    <property type="match status" value="1"/>
</dbReference>
<feature type="region of interest" description="Disordered" evidence="4">
    <location>
        <begin position="966"/>
        <end position="1010"/>
    </location>
</feature>
<dbReference type="Gene3D" id="2.60.120.650">
    <property type="entry name" value="Cupin"/>
    <property type="match status" value="1"/>
</dbReference>
<dbReference type="AlphaFoldDB" id="A0A8H5GF44"/>
<evidence type="ECO:0000256" key="3">
    <source>
        <dbReference type="ARBA" id="ARBA00023242"/>
    </source>
</evidence>
<dbReference type="InterPro" id="IPR003347">
    <property type="entry name" value="JmjC_dom"/>
</dbReference>
<dbReference type="Pfam" id="PF02373">
    <property type="entry name" value="JmjC"/>
    <property type="match status" value="1"/>
</dbReference>
<name>A0A8H5GF44_9AGAR</name>